<protein>
    <submittedName>
        <fullName evidence="1">1475_t:CDS:1</fullName>
    </submittedName>
</protein>
<proteinExistence type="predicted"/>
<accession>A0ACA9JUV1</accession>
<dbReference type="EMBL" id="CAJVPM010000180">
    <property type="protein sequence ID" value="CAG8437505.1"/>
    <property type="molecule type" value="Genomic_DNA"/>
</dbReference>
<keyword evidence="2" id="KW-1185">Reference proteome</keyword>
<gene>
    <name evidence="1" type="ORF">SCALOS_LOCUS371</name>
</gene>
<comment type="caution">
    <text evidence="1">The sequence shown here is derived from an EMBL/GenBank/DDBJ whole genome shotgun (WGS) entry which is preliminary data.</text>
</comment>
<evidence type="ECO:0000313" key="1">
    <source>
        <dbReference type="EMBL" id="CAG8437505.1"/>
    </source>
</evidence>
<sequence length="239" mass="28239">MIIQQLNLKLSGVENMFLKNELDNDPECYLDKRSKINLEVRRSNNKRKRDNVDNNNENNDNNNNNKENKTKDDANNDICNTLDEIKKDADLVELIYQNSGQIRNWSTLEKIQQIKNNIFTELPNKSSQYKSLWIIGESHCGKTYMALSLNHDSTKCCDTDRDKLLIKNIHRNCLIIDSGKFDFRRYNDFEYEYCTNELDNVYYNSKNNNIEINRSTKSRDSKNNNDYGEGTSMRKRHRI</sequence>
<evidence type="ECO:0000313" key="2">
    <source>
        <dbReference type="Proteomes" id="UP000789860"/>
    </source>
</evidence>
<name>A0ACA9JUV1_9GLOM</name>
<dbReference type="Proteomes" id="UP000789860">
    <property type="component" value="Unassembled WGS sequence"/>
</dbReference>
<reference evidence="1" key="1">
    <citation type="submission" date="2021-06" db="EMBL/GenBank/DDBJ databases">
        <authorList>
            <person name="Kallberg Y."/>
            <person name="Tangrot J."/>
            <person name="Rosling A."/>
        </authorList>
    </citation>
    <scope>NUCLEOTIDE SEQUENCE</scope>
    <source>
        <strain evidence="1">AU212A</strain>
    </source>
</reference>
<organism evidence="1 2">
    <name type="scientific">Scutellospora calospora</name>
    <dbReference type="NCBI Taxonomy" id="85575"/>
    <lineage>
        <taxon>Eukaryota</taxon>
        <taxon>Fungi</taxon>
        <taxon>Fungi incertae sedis</taxon>
        <taxon>Mucoromycota</taxon>
        <taxon>Glomeromycotina</taxon>
        <taxon>Glomeromycetes</taxon>
        <taxon>Diversisporales</taxon>
        <taxon>Gigasporaceae</taxon>
        <taxon>Scutellospora</taxon>
    </lineage>
</organism>